<sequence>MAARFGRGIRNASVGAAAVCAIVAGTGTAGAAPVYPVPPADPFYRAAADITHAPAGDALEVRRVPAPPGILDVEA</sequence>
<name>A0A098BN09_9NOCA</name>
<evidence type="ECO:0008006" key="4">
    <source>
        <dbReference type="Google" id="ProtNLM"/>
    </source>
</evidence>
<protein>
    <recommendedName>
        <fullName evidence="4">Lipase</fullName>
    </recommendedName>
</protein>
<evidence type="ECO:0000313" key="2">
    <source>
        <dbReference type="EMBL" id="CDZ89101.1"/>
    </source>
</evidence>
<evidence type="ECO:0000313" key="3">
    <source>
        <dbReference type="Proteomes" id="UP000042997"/>
    </source>
</evidence>
<feature type="signal peptide" evidence="1">
    <location>
        <begin position="1"/>
        <end position="31"/>
    </location>
</feature>
<dbReference type="Proteomes" id="UP000042997">
    <property type="component" value="Unassembled WGS sequence"/>
</dbReference>
<accession>A0A098BN09</accession>
<organism evidence="2 3">
    <name type="scientific">Rhodococcus ruber</name>
    <dbReference type="NCBI Taxonomy" id="1830"/>
    <lineage>
        <taxon>Bacteria</taxon>
        <taxon>Bacillati</taxon>
        <taxon>Actinomycetota</taxon>
        <taxon>Actinomycetes</taxon>
        <taxon>Mycobacteriales</taxon>
        <taxon>Nocardiaceae</taxon>
        <taxon>Rhodococcus</taxon>
    </lineage>
</organism>
<dbReference type="EMBL" id="CCSD01000056">
    <property type="protein sequence ID" value="CDZ89101.1"/>
    <property type="molecule type" value="Genomic_DNA"/>
</dbReference>
<evidence type="ECO:0000256" key="1">
    <source>
        <dbReference type="SAM" id="SignalP"/>
    </source>
</evidence>
<reference evidence="2 3" key="1">
    <citation type="journal article" date="2014" name="Genome Announc.">
        <title>Draft Genome Sequence of Propane- and Butane-Oxidizing Actinobacterium Rhodococcus ruber IEGM 231.</title>
        <authorList>
            <person name="Ivshina I.B."/>
            <person name="Kuyukina M.S."/>
            <person name="Krivoruchko A.V."/>
            <person name="Barbe V."/>
            <person name="Fischer C."/>
        </authorList>
    </citation>
    <scope>NUCLEOTIDE SEQUENCE [LARGE SCALE GENOMIC DNA]</scope>
</reference>
<feature type="chain" id="PRO_5001932810" description="Lipase" evidence="1">
    <location>
        <begin position="32"/>
        <end position="75"/>
    </location>
</feature>
<proteinExistence type="predicted"/>
<dbReference type="AlphaFoldDB" id="A0A098BN09"/>
<keyword evidence="1" id="KW-0732">Signal</keyword>
<gene>
    <name evidence="2" type="ORF">RHRU231_450268</name>
</gene>